<dbReference type="PROSITE" id="PS51194">
    <property type="entry name" value="HELICASE_CTER"/>
    <property type="match status" value="1"/>
</dbReference>
<dbReference type="InterPro" id="IPR001650">
    <property type="entry name" value="Helicase_C-like"/>
</dbReference>
<dbReference type="PROSITE" id="PS51192">
    <property type="entry name" value="HELICASE_ATP_BIND_1"/>
    <property type="match status" value="1"/>
</dbReference>
<dbReference type="Proteomes" id="UP000011087">
    <property type="component" value="Unassembled WGS sequence"/>
</dbReference>
<dbReference type="OrthoDB" id="64767at2759"/>
<keyword evidence="4" id="KW-0347">Helicase</keyword>
<gene>
    <name evidence="9" type="ORF">GUITHDRAFT_109969</name>
</gene>
<name>L1J7V7_GUITC</name>
<feature type="domain" description="Helicase C-terminal" evidence="8">
    <location>
        <begin position="383"/>
        <end position="544"/>
    </location>
</feature>
<dbReference type="Pfam" id="PF08148">
    <property type="entry name" value="DSHCT"/>
    <property type="match status" value="1"/>
</dbReference>
<dbReference type="GO" id="GO:0005524">
    <property type="term" value="F:ATP binding"/>
    <property type="evidence" value="ECO:0007669"/>
    <property type="project" value="UniProtKB-KW"/>
</dbReference>
<dbReference type="Pfam" id="PF00271">
    <property type="entry name" value="Helicase_C"/>
    <property type="match status" value="1"/>
</dbReference>
<reference evidence="10" key="3">
    <citation type="submission" date="2016-03" db="UniProtKB">
        <authorList>
            <consortium name="EnsemblProtists"/>
        </authorList>
    </citation>
    <scope>IDENTIFICATION</scope>
</reference>
<dbReference type="GO" id="GO:0055087">
    <property type="term" value="C:Ski complex"/>
    <property type="evidence" value="ECO:0007669"/>
    <property type="project" value="TreeGrafter"/>
</dbReference>
<dbReference type="PANTHER" id="PTHR12131:SF1">
    <property type="entry name" value="ATP-DEPENDENT RNA HELICASE SUPV3L1, MITOCHONDRIAL-RELATED"/>
    <property type="match status" value="1"/>
</dbReference>
<dbReference type="GO" id="GO:0016787">
    <property type="term" value="F:hydrolase activity"/>
    <property type="evidence" value="ECO:0007669"/>
    <property type="project" value="UniProtKB-KW"/>
</dbReference>
<evidence type="ECO:0000256" key="3">
    <source>
        <dbReference type="ARBA" id="ARBA00022801"/>
    </source>
</evidence>
<feature type="compositionally biased region" description="Acidic residues" evidence="6">
    <location>
        <begin position="1116"/>
        <end position="1133"/>
    </location>
</feature>
<evidence type="ECO:0000259" key="8">
    <source>
        <dbReference type="PROSITE" id="PS51194"/>
    </source>
</evidence>
<evidence type="ECO:0000313" key="9">
    <source>
        <dbReference type="EMBL" id="EKX44184.1"/>
    </source>
</evidence>
<dbReference type="KEGG" id="gtt:GUITHDRAFT_109969"/>
<dbReference type="SMART" id="SM00487">
    <property type="entry name" value="DEXDc"/>
    <property type="match status" value="1"/>
</dbReference>
<evidence type="ECO:0000256" key="1">
    <source>
        <dbReference type="ARBA" id="ARBA00004229"/>
    </source>
</evidence>
<dbReference type="GO" id="GO:0004386">
    <property type="term" value="F:helicase activity"/>
    <property type="evidence" value="ECO:0007669"/>
    <property type="project" value="UniProtKB-KW"/>
</dbReference>
<feature type="region of interest" description="Disordered" evidence="6">
    <location>
        <begin position="279"/>
        <end position="340"/>
    </location>
</feature>
<evidence type="ECO:0000256" key="4">
    <source>
        <dbReference type="ARBA" id="ARBA00022806"/>
    </source>
</evidence>
<evidence type="ECO:0000313" key="11">
    <source>
        <dbReference type="Proteomes" id="UP000011087"/>
    </source>
</evidence>
<dbReference type="GO" id="GO:0070478">
    <property type="term" value="P:nuclear-transcribed mRNA catabolic process, 3'-5' exonucleolytic nonsense-mediated decay"/>
    <property type="evidence" value="ECO:0007669"/>
    <property type="project" value="TreeGrafter"/>
</dbReference>
<dbReference type="GeneID" id="17300869"/>
<feature type="region of interest" description="Disordered" evidence="6">
    <location>
        <begin position="1116"/>
        <end position="1170"/>
    </location>
</feature>
<dbReference type="Gene3D" id="3.40.50.300">
    <property type="entry name" value="P-loop containing nucleotide triphosphate hydrolases"/>
    <property type="match status" value="2"/>
</dbReference>
<evidence type="ECO:0008006" key="12">
    <source>
        <dbReference type="Google" id="ProtNLM"/>
    </source>
</evidence>
<dbReference type="PaxDb" id="55529-EKX44184"/>
<evidence type="ECO:0000256" key="2">
    <source>
        <dbReference type="ARBA" id="ARBA00022741"/>
    </source>
</evidence>
<reference evidence="9 11" key="1">
    <citation type="journal article" date="2012" name="Nature">
        <title>Algal genomes reveal evolutionary mosaicism and the fate of nucleomorphs.</title>
        <authorList>
            <consortium name="DOE Joint Genome Institute"/>
            <person name="Curtis B.A."/>
            <person name="Tanifuji G."/>
            <person name="Burki F."/>
            <person name="Gruber A."/>
            <person name="Irimia M."/>
            <person name="Maruyama S."/>
            <person name="Arias M.C."/>
            <person name="Ball S.G."/>
            <person name="Gile G.H."/>
            <person name="Hirakawa Y."/>
            <person name="Hopkins J.F."/>
            <person name="Kuo A."/>
            <person name="Rensing S.A."/>
            <person name="Schmutz J."/>
            <person name="Symeonidi A."/>
            <person name="Elias M."/>
            <person name="Eveleigh R.J."/>
            <person name="Herman E.K."/>
            <person name="Klute M.J."/>
            <person name="Nakayama T."/>
            <person name="Obornik M."/>
            <person name="Reyes-Prieto A."/>
            <person name="Armbrust E.V."/>
            <person name="Aves S.J."/>
            <person name="Beiko R.G."/>
            <person name="Coutinho P."/>
            <person name="Dacks J.B."/>
            <person name="Durnford D.G."/>
            <person name="Fast N.M."/>
            <person name="Green B.R."/>
            <person name="Grisdale C.J."/>
            <person name="Hempel F."/>
            <person name="Henrissat B."/>
            <person name="Hoppner M.P."/>
            <person name="Ishida K."/>
            <person name="Kim E."/>
            <person name="Koreny L."/>
            <person name="Kroth P.G."/>
            <person name="Liu Y."/>
            <person name="Malik S.B."/>
            <person name="Maier U.G."/>
            <person name="McRose D."/>
            <person name="Mock T."/>
            <person name="Neilson J.A."/>
            <person name="Onodera N.T."/>
            <person name="Poole A.M."/>
            <person name="Pritham E.J."/>
            <person name="Richards T.A."/>
            <person name="Rocap G."/>
            <person name="Roy S.W."/>
            <person name="Sarai C."/>
            <person name="Schaack S."/>
            <person name="Shirato S."/>
            <person name="Slamovits C.H."/>
            <person name="Spencer D.F."/>
            <person name="Suzuki S."/>
            <person name="Worden A.Z."/>
            <person name="Zauner S."/>
            <person name="Barry K."/>
            <person name="Bell C."/>
            <person name="Bharti A.K."/>
            <person name="Crow J.A."/>
            <person name="Grimwood J."/>
            <person name="Kramer R."/>
            <person name="Lindquist E."/>
            <person name="Lucas S."/>
            <person name="Salamov A."/>
            <person name="McFadden G.I."/>
            <person name="Lane C.E."/>
            <person name="Keeling P.J."/>
            <person name="Gray M.W."/>
            <person name="Grigoriev I.V."/>
            <person name="Archibald J.M."/>
        </authorList>
    </citation>
    <scope>NUCLEOTIDE SEQUENCE</scope>
    <source>
        <strain evidence="9 11">CCMP2712</strain>
    </source>
</reference>
<dbReference type="Pfam" id="PF00270">
    <property type="entry name" value="DEAD"/>
    <property type="match status" value="1"/>
</dbReference>
<proteinExistence type="predicted"/>
<accession>L1J7V7</accession>
<dbReference type="eggNOG" id="KOG0947">
    <property type="taxonomic scope" value="Eukaryota"/>
</dbReference>
<dbReference type="OMA" id="RRGCDKA"/>
<evidence type="ECO:0000256" key="6">
    <source>
        <dbReference type="SAM" id="MobiDB-lite"/>
    </source>
</evidence>
<dbReference type="RefSeq" id="XP_005831164.1">
    <property type="nucleotide sequence ID" value="XM_005831107.1"/>
</dbReference>
<dbReference type="Gene3D" id="1.10.3380.30">
    <property type="match status" value="1"/>
</dbReference>
<dbReference type="InterPro" id="IPR012961">
    <property type="entry name" value="Ski2/MTR4_C"/>
</dbReference>
<dbReference type="InterPro" id="IPR011545">
    <property type="entry name" value="DEAD/DEAH_box_helicase_dom"/>
</dbReference>
<dbReference type="EnsemblProtists" id="EKX44184">
    <property type="protein sequence ID" value="EKX44184"/>
    <property type="gene ID" value="GUITHDRAFT_109969"/>
</dbReference>
<keyword evidence="11" id="KW-1185">Reference proteome</keyword>
<dbReference type="GO" id="GO:0009507">
    <property type="term" value="C:chloroplast"/>
    <property type="evidence" value="ECO:0007669"/>
    <property type="project" value="UniProtKB-SubCell"/>
</dbReference>
<dbReference type="STRING" id="905079.L1J7V7"/>
<dbReference type="CDD" id="cd18795">
    <property type="entry name" value="SF2_C_Ski2"/>
    <property type="match status" value="1"/>
</dbReference>
<dbReference type="InterPro" id="IPR014001">
    <property type="entry name" value="Helicase_ATP-bd"/>
</dbReference>
<keyword evidence="3" id="KW-0378">Hydrolase</keyword>
<feature type="domain" description="Helicase ATP-binding" evidence="7">
    <location>
        <begin position="75"/>
        <end position="235"/>
    </location>
</feature>
<protein>
    <recommendedName>
        <fullName evidence="12">Helicase</fullName>
    </recommendedName>
</protein>
<sequence length="1170" mass="129936">MAPALTRLRTGPVGLEAEASSMEEPGAPWNIASLSGTPEVVDALRSKFRQTGQITTEELASCFPFPVDEFQMDAIRALIEKRSVIVSAPTGSGKTVCGEAAVYLGSAMGKKVLYTTPLKALSNQKFSDFCKQFGKERVGLLTGDVSVNRDNATILVLTTEVYRNMLYDSQDTVASEVHSVILDEFHYMNDESRGTVWEESVIHSPPEILLVALSATMKNVKDIRDWFAHVHGPTDLITSDFRPVPLQFKFIDRKGILNLFDNENNKKGQPRLNRLLLPSAAAAQDPRKKSGGSSKFDGWNGKNSRRSYESGPRRRREGGGGGGEEFSTPSGEGSSGRKRGGGSYAEIPSYGFAVRQLQKREMLPAIIFIFSRAQRFANDSNWKVFELLAVIGSVTCSLLLQFVSQHKEVAQEDRIRLALRGIASHHAGLVPLWKALVEELFQDGLIKVVFATETLAAGINMPARTTVISSLSKRTSDGVTSLTSNELRQMCGRAGRRGKDTVGHSVIMRSKWEGAPEAFTLVMKDADPLRSKFSPKYGMVLNLLQDRPIQECKKIVERSFGSFLASIKRRGKSDGAEDVEMEVQAAQDLLATVEESELQNFAKLTQRLKTEQRVLRILLQQAQERMNSVFEDTLPYCSPGTPLLLTPRKDATDNRPESAVLLGLLSDQLLDISTPNYFVCLTSTNDYRVVTPKDIVDVDLESEPVSMVDEQGARVDVNELIAKISSRSAIKRASGDYLMVAPRELAAIAARFLDRLLLSLPTHSFLSIPVVEEPKTPPEVLAQQDRVNHVEALLTSHPLFAREDRKELLRAYKFISDQIATGRLRQKATEVTRHDLLRDFGFLVENNVTDVGKLVASLNADNSLWVGSVLLYNDILYELGPHELAAALSCVVSDLNRPDIYIAFDASPKVQDFVEQASDMQSRVIASQLANGLTFEVPLDPSFAGLVEAWALGTSWNSLLAMTSMQEGDVIRVLRRVLDILRQIPRLPYVPGERGVGAEIRLNARRALTLMDRFPVSDDLTYSIELDERLEDESMQVFAQGMEEMRTRLIGKSGVSLSEDEHVRSEQLKVNVGWEETYEVDADENAVMWPPLSSPYEVDEDLGYSTYAQEGILEGMDEQEQDDEEEDEEDEEDFKVSKKKRAAGEKDDEDWIRGLGLGKGVESLPGDLRI</sequence>
<dbReference type="SMART" id="SM01142">
    <property type="entry name" value="DSHCT"/>
    <property type="match status" value="1"/>
</dbReference>
<dbReference type="HOGENOM" id="CLU_002902_4_0_1"/>
<dbReference type="GO" id="GO:0003676">
    <property type="term" value="F:nucleic acid binding"/>
    <property type="evidence" value="ECO:0007669"/>
    <property type="project" value="InterPro"/>
</dbReference>
<organism evidence="9">
    <name type="scientific">Guillardia theta (strain CCMP2712)</name>
    <name type="common">Cryptophyte</name>
    <dbReference type="NCBI Taxonomy" id="905079"/>
    <lineage>
        <taxon>Eukaryota</taxon>
        <taxon>Cryptophyceae</taxon>
        <taxon>Pyrenomonadales</taxon>
        <taxon>Geminigeraceae</taxon>
        <taxon>Guillardia</taxon>
    </lineage>
</organism>
<dbReference type="EMBL" id="JH993006">
    <property type="protein sequence ID" value="EKX44184.1"/>
    <property type="molecule type" value="Genomic_DNA"/>
</dbReference>
<dbReference type="InterPro" id="IPR027417">
    <property type="entry name" value="P-loop_NTPase"/>
</dbReference>
<comment type="subcellular location">
    <subcellularLocation>
        <location evidence="1">Plastid</location>
        <location evidence="1">Chloroplast</location>
    </subcellularLocation>
</comment>
<evidence type="ECO:0000259" key="7">
    <source>
        <dbReference type="PROSITE" id="PS51192"/>
    </source>
</evidence>
<dbReference type="PANTHER" id="PTHR12131">
    <property type="entry name" value="ATP-DEPENDENT RNA AND DNA HELICASE"/>
    <property type="match status" value="1"/>
</dbReference>
<evidence type="ECO:0000256" key="5">
    <source>
        <dbReference type="ARBA" id="ARBA00022840"/>
    </source>
</evidence>
<dbReference type="AlphaFoldDB" id="L1J7V7"/>
<evidence type="ECO:0000313" key="10">
    <source>
        <dbReference type="EnsemblProtists" id="EKX44184"/>
    </source>
</evidence>
<dbReference type="InterPro" id="IPR050699">
    <property type="entry name" value="RNA-DNA_Helicase"/>
</dbReference>
<keyword evidence="2" id="KW-0547">Nucleotide-binding</keyword>
<keyword evidence="5" id="KW-0067">ATP-binding</keyword>
<dbReference type="SUPFAM" id="SSF52540">
    <property type="entry name" value="P-loop containing nucleoside triphosphate hydrolases"/>
    <property type="match status" value="2"/>
</dbReference>
<reference evidence="11" key="2">
    <citation type="submission" date="2012-11" db="EMBL/GenBank/DDBJ databases">
        <authorList>
            <person name="Kuo A."/>
            <person name="Curtis B.A."/>
            <person name="Tanifuji G."/>
            <person name="Burki F."/>
            <person name="Gruber A."/>
            <person name="Irimia M."/>
            <person name="Maruyama S."/>
            <person name="Arias M.C."/>
            <person name="Ball S.G."/>
            <person name="Gile G.H."/>
            <person name="Hirakawa Y."/>
            <person name="Hopkins J.F."/>
            <person name="Rensing S.A."/>
            <person name="Schmutz J."/>
            <person name="Symeonidi A."/>
            <person name="Elias M."/>
            <person name="Eveleigh R.J."/>
            <person name="Herman E.K."/>
            <person name="Klute M.J."/>
            <person name="Nakayama T."/>
            <person name="Obornik M."/>
            <person name="Reyes-Prieto A."/>
            <person name="Armbrust E.V."/>
            <person name="Aves S.J."/>
            <person name="Beiko R.G."/>
            <person name="Coutinho P."/>
            <person name="Dacks J.B."/>
            <person name="Durnford D.G."/>
            <person name="Fast N.M."/>
            <person name="Green B.R."/>
            <person name="Grisdale C."/>
            <person name="Hempe F."/>
            <person name="Henrissat B."/>
            <person name="Hoppner M.P."/>
            <person name="Ishida K.-I."/>
            <person name="Kim E."/>
            <person name="Koreny L."/>
            <person name="Kroth P.G."/>
            <person name="Liu Y."/>
            <person name="Malik S.-B."/>
            <person name="Maier U.G."/>
            <person name="McRose D."/>
            <person name="Mock T."/>
            <person name="Neilson J.A."/>
            <person name="Onodera N.T."/>
            <person name="Poole A.M."/>
            <person name="Pritham E.J."/>
            <person name="Richards T.A."/>
            <person name="Rocap G."/>
            <person name="Roy S.W."/>
            <person name="Sarai C."/>
            <person name="Schaack S."/>
            <person name="Shirato S."/>
            <person name="Slamovits C.H."/>
            <person name="Spencer D.F."/>
            <person name="Suzuki S."/>
            <person name="Worden A.Z."/>
            <person name="Zauner S."/>
            <person name="Barry K."/>
            <person name="Bell C."/>
            <person name="Bharti A.K."/>
            <person name="Crow J.A."/>
            <person name="Grimwood J."/>
            <person name="Kramer R."/>
            <person name="Lindquist E."/>
            <person name="Lucas S."/>
            <person name="Salamov A."/>
            <person name="McFadden G.I."/>
            <person name="Lane C.E."/>
            <person name="Keeling P.J."/>
            <person name="Gray M.W."/>
            <person name="Grigoriev I.V."/>
            <person name="Archibald J.M."/>
        </authorList>
    </citation>
    <scope>NUCLEOTIDE SEQUENCE</scope>
    <source>
        <strain evidence="11">CCMP2712</strain>
    </source>
</reference>
<dbReference type="SMART" id="SM00490">
    <property type="entry name" value="HELICc"/>
    <property type="match status" value="1"/>
</dbReference>